<gene>
    <name evidence="3" type="ORF">Tco_0751849</name>
</gene>
<name>A0ABQ4Z8R0_9ASTR</name>
<dbReference type="Gene3D" id="1.10.287.460">
    <property type="entry name" value="Peptidyl-prolyl cis-trans isomerase, FKBP-type, N-terminal domain"/>
    <property type="match status" value="1"/>
</dbReference>
<dbReference type="Proteomes" id="UP001151760">
    <property type="component" value="Unassembled WGS sequence"/>
</dbReference>
<dbReference type="CDD" id="cd00303">
    <property type="entry name" value="retropepsin_like"/>
    <property type="match status" value="1"/>
</dbReference>
<reference evidence="3" key="2">
    <citation type="submission" date="2022-01" db="EMBL/GenBank/DDBJ databases">
        <authorList>
            <person name="Yamashiro T."/>
            <person name="Shiraishi A."/>
            <person name="Satake H."/>
            <person name="Nakayama K."/>
        </authorList>
    </citation>
    <scope>NUCLEOTIDE SEQUENCE</scope>
</reference>
<dbReference type="Pfam" id="PF00078">
    <property type="entry name" value="RVT_1"/>
    <property type="match status" value="1"/>
</dbReference>
<sequence length="456" mass="51022">MAPKKAPALIEANINHLIQERIDEAIAAERERVQNENNLEVPPLAPTPAPTTDPTTNPAPGSAASLYAETATRECTFAGFLKCNPTSFHGNEGSVGLSRWIEKYESVFDISKCAKGNKVTFSAATLQDSALTWWNNQVASMGLKKKVEAYIRGLSDSIQGEVTSSSPTTLSRTIRMAHKLMKQKRKSKMDREAEAKKQKWESFQPEGSDMSFVNISVSHLIDIKPVKLNTSYEVKLANGKIASTNTVLRGCVLNLVDQLFKIDLIPIELGSFDVIVGMDWLVSKENNRGDVSYLAQVKGKKPTKGAHLKMCPVIYDFPGVFPNDLPRLPLHRQVEFKIDLVPGATPVSRAPYRLAPSEMKQLSKQLQVLLEKGFIRPTSSPWGAPVLFVKKKYGTFRMCIDYRELNKLIIKNRYPLPRIDDLFDQLQGSSVYSKIDLRSGYHQLRIREEDIPITAF</sequence>
<evidence type="ECO:0000313" key="4">
    <source>
        <dbReference type="Proteomes" id="UP001151760"/>
    </source>
</evidence>
<evidence type="ECO:0000256" key="1">
    <source>
        <dbReference type="SAM" id="MobiDB-lite"/>
    </source>
</evidence>
<dbReference type="InterPro" id="IPR043128">
    <property type="entry name" value="Rev_trsase/Diguanyl_cyclase"/>
</dbReference>
<evidence type="ECO:0000313" key="3">
    <source>
        <dbReference type="EMBL" id="GJS85308.1"/>
    </source>
</evidence>
<accession>A0ABQ4Z8R0</accession>
<dbReference type="Gene3D" id="3.30.70.270">
    <property type="match status" value="1"/>
</dbReference>
<protein>
    <recommendedName>
        <fullName evidence="2">Reverse transcriptase domain-containing protein</fullName>
    </recommendedName>
</protein>
<dbReference type="EMBL" id="BQNB010011040">
    <property type="protein sequence ID" value="GJS85308.1"/>
    <property type="molecule type" value="Genomic_DNA"/>
</dbReference>
<reference evidence="3" key="1">
    <citation type="journal article" date="2022" name="Int. J. Mol. Sci.">
        <title>Draft Genome of Tanacetum Coccineum: Genomic Comparison of Closely Related Tanacetum-Family Plants.</title>
        <authorList>
            <person name="Yamashiro T."/>
            <person name="Shiraishi A."/>
            <person name="Nakayama K."/>
            <person name="Satake H."/>
        </authorList>
    </citation>
    <scope>NUCLEOTIDE SEQUENCE</scope>
</reference>
<dbReference type="Gene3D" id="3.10.10.10">
    <property type="entry name" value="HIV Type 1 Reverse Transcriptase, subunit A, domain 1"/>
    <property type="match status" value="1"/>
</dbReference>
<dbReference type="PANTHER" id="PTHR15503:SF45">
    <property type="entry name" value="RNA-DIRECTED DNA POLYMERASE HOMOLOG"/>
    <property type="match status" value="1"/>
</dbReference>
<dbReference type="SUPFAM" id="SSF56672">
    <property type="entry name" value="DNA/RNA polymerases"/>
    <property type="match status" value="1"/>
</dbReference>
<keyword evidence="4" id="KW-1185">Reference proteome</keyword>
<feature type="domain" description="Reverse transcriptase" evidence="2">
    <location>
        <begin position="389"/>
        <end position="456"/>
    </location>
</feature>
<proteinExistence type="predicted"/>
<dbReference type="InterPro" id="IPR000477">
    <property type="entry name" value="RT_dom"/>
</dbReference>
<feature type="region of interest" description="Disordered" evidence="1">
    <location>
        <begin position="34"/>
        <end position="59"/>
    </location>
</feature>
<dbReference type="CDD" id="cd01647">
    <property type="entry name" value="RT_LTR"/>
    <property type="match status" value="1"/>
</dbReference>
<dbReference type="InterPro" id="IPR036944">
    <property type="entry name" value="PPIase_FKBP_N_sf"/>
</dbReference>
<dbReference type="InterPro" id="IPR032567">
    <property type="entry name" value="RTL1-rel"/>
</dbReference>
<evidence type="ECO:0000259" key="2">
    <source>
        <dbReference type="Pfam" id="PF00078"/>
    </source>
</evidence>
<comment type="caution">
    <text evidence="3">The sequence shown here is derived from an EMBL/GenBank/DDBJ whole genome shotgun (WGS) entry which is preliminary data.</text>
</comment>
<dbReference type="InterPro" id="IPR043502">
    <property type="entry name" value="DNA/RNA_pol_sf"/>
</dbReference>
<organism evidence="3 4">
    <name type="scientific">Tanacetum coccineum</name>
    <dbReference type="NCBI Taxonomy" id="301880"/>
    <lineage>
        <taxon>Eukaryota</taxon>
        <taxon>Viridiplantae</taxon>
        <taxon>Streptophyta</taxon>
        <taxon>Embryophyta</taxon>
        <taxon>Tracheophyta</taxon>
        <taxon>Spermatophyta</taxon>
        <taxon>Magnoliopsida</taxon>
        <taxon>eudicotyledons</taxon>
        <taxon>Gunneridae</taxon>
        <taxon>Pentapetalae</taxon>
        <taxon>asterids</taxon>
        <taxon>campanulids</taxon>
        <taxon>Asterales</taxon>
        <taxon>Asteraceae</taxon>
        <taxon>Asteroideae</taxon>
        <taxon>Anthemideae</taxon>
        <taxon>Anthemidinae</taxon>
        <taxon>Tanacetum</taxon>
    </lineage>
</organism>
<dbReference type="Pfam" id="PF08284">
    <property type="entry name" value="RVP_2"/>
    <property type="match status" value="1"/>
</dbReference>
<dbReference type="PANTHER" id="PTHR15503">
    <property type="entry name" value="LDOC1 RELATED"/>
    <property type="match status" value="1"/>
</dbReference>